<evidence type="ECO:0000313" key="4">
    <source>
        <dbReference type="Proteomes" id="UP000523821"/>
    </source>
</evidence>
<dbReference type="PANTHER" id="PTHR11749">
    <property type="entry name" value="RIBULOSE-5-PHOSPHATE-3-EPIMERASE"/>
    <property type="match status" value="1"/>
</dbReference>
<dbReference type="InterPro" id="IPR000056">
    <property type="entry name" value="Ribul_P_3_epim-like"/>
</dbReference>
<organism evidence="3 4">
    <name type="scientific">Prosthecomicrobium pneumaticum</name>
    <dbReference type="NCBI Taxonomy" id="81895"/>
    <lineage>
        <taxon>Bacteria</taxon>
        <taxon>Pseudomonadati</taxon>
        <taxon>Pseudomonadota</taxon>
        <taxon>Alphaproteobacteria</taxon>
        <taxon>Hyphomicrobiales</taxon>
        <taxon>Kaistiaceae</taxon>
        <taxon>Prosthecomicrobium</taxon>
    </lineage>
</organism>
<dbReference type="CDD" id="cd00429">
    <property type="entry name" value="RPE"/>
    <property type="match status" value="1"/>
</dbReference>
<evidence type="ECO:0000256" key="2">
    <source>
        <dbReference type="ARBA" id="ARBA00023235"/>
    </source>
</evidence>
<keyword evidence="2 3" id="KW-0413">Isomerase</keyword>
<comment type="caution">
    <text evidence="3">The sequence shown here is derived from an EMBL/GenBank/DDBJ whole genome shotgun (WGS) entry which is preliminary data.</text>
</comment>
<name>A0A7W9CTY6_9HYPH</name>
<dbReference type="GO" id="GO:0004750">
    <property type="term" value="F:D-ribulose-phosphate 3-epimerase activity"/>
    <property type="evidence" value="ECO:0007669"/>
    <property type="project" value="UniProtKB-EC"/>
</dbReference>
<keyword evidence="4" id="KW-1185">Reference proteome</keyword>
<dbReference type="SUPFAM" id="SSF51366">
    <property type="entry name" value="Ribulose-phoshate binding barrel"/>
    <property type="match status" value="1"/>
</dbReference>
<evidence type="ECO:0000313" key="3">
    <source>
        <dbReference type="EMBL" id="MBB5751576.1"/>
    </source>
</evidence>
<dbReference type="Proteomes" id="UP000523821">
    <property type="component" value="Unassembled WGS sequence"/>
</dbReference>
<dbReference type="InterPro" id="IPR013785">
    <property type="entry name" value="Aldolase_TIM"/>
</dbReference>
<dbReference type="EMBL" id="JACHOO010000001">
    <property type="protein sequence ID" value="MBB5751576.1"/>
    <property type="molecule type" value="Genomic_DNA"/>
</dbReference>
<dbReference type="GO" id="GO:0046872">
    <property type="term" value="F:metal ion binding"/>
    <property type="evidence" value="ECO:0007669"/>
    <property type="project" value="UniProtKB-KW"/>
</dbReference>
<proteinExistence type="predicted"/>
<dbReference type="Pfam" id="PF00834">
    <property type="entry name" value="Ribul_P_3_epim"/>
    <property type="match status" value="1"/>
</dbReference>
<dbReference type="EC" id="5.1.3.1" evidence="3"/>
<dbReference type="AlphaFoldDB" id="A0A7W9CTY6"/>
<keyword evidence="1" id="KW-0479">Metal-binding</keyword>
<sequence>MSANHPAADWLDTLPRDRLLGEFSLWSADLANLERDILRTEPFVDLYHVDVADGRFAPSFLFFPDQLARIRALTAKPLHVHLMVEGDIVAAQARQFVEAGADLVTIHAENGAAVDAALDAVAEAGRAAGIVLRLETPVEAIVPFLDRVSFVTLLGTAIGVKGQGLSDTACPRLVEARRLIAAAGREGAIRLAADGGIRAQTVPLLRAAGAETVVLGSLAFADPDLAGRIAWLHGLPMPEALP</sequence>
<protein>
    <submittedName>
        <fullName evidence="3">Ribulose-phosphate 3-epimerase</fullName>
        <ecNumber evidence="3">5.1.3.1</ecNumber>
    </submittedName>
</protein>
<reference evidence="3 4" key="1">
    <citation type="submission" date="2020-08" db="EMBL/GenBank/DDBJ databases">
        <title>Genomic Encyclopedia of Type Strains, Phase IV (KMG-IV): sequencing the most valuable type-strain genomes for metagenomic binning, comparative biology and taxonomic classification.</title>
        <authorList>
            <person name="Goeker M."/>
        </authorList>
    </citation>
    <scope>NUCLEOTIDE SEQUENCE [LARGE SCALE GENOMIC DNA]</scope>
    <source>
        <strain evidence="3 4">DSM 16268</strain>
    </source>
</reference>
<dbReference type="Gene3D" id="3.20.20.70">
    <property type="entry name" value="Aldolase class I"/>
    <property type="match status" value="1"/>
</dbReference>
<evidence type="ECO:0000256" key="1">
    <source>
        <dbReference type="ARBA" id="ARBA00022723"/>
    </source>
</evidence>
<accession>A0A7W9CTY6</accession>
<dbReference type="GO" id="GO:0005975">
    <property type="term" value="P:carbohydrate metabolic process"/>
    <property type="evidence" value="ECO:0007669"/>
    <property type="project" value="InterPro"/>
</dbReference>
<dbReference type="InterPro" id="IPR011060">
    <property type="entry name" value="RibuloseP-bd_barrel"/>
</dbReference>
<dbReference type="RefSeq" id="WP_183852369.1">
    <property type="nucleotide sequence ID" value="NZ_JACHOO010000001.1"/>
</dbReference>
<gene>
    <name evidence="3" type="ORF">GGQ63_000619</name>
</gene>